<dbReference type="PANTHER" id="PTHR14136:SF17">
    <property type="entry name" value="BTB_POZ DOMAIN-CONTAINING PROTEIN KCTD9"/>
    <property type="match status" value="1"/>
</dbReference>
<dbReference type="SUPFAM" id="SSF141571">
    <property type="entry name" value="Pentapeptide repeat-like"/>
    <property type="match status" value="1"/>
</dbReference>
<feature type="transmembrane region" description="Helical" evidence="1">
    <location>
        <begin position="20"/>
        <end position="39"/>
    </location>
</feature>
<keyword evidence="1" id="KW-0812">Transmembrane</keyword>
<accession>A0AAW7J561</accession>
<dbReference type="Proteomes" id="UP001240905">
    <property type="component" value="Unassembled WGS sequence"/>
</dbReference>
<dbReference type="EMBL" id="JAUCAE010000048">
    <property type="protein sequence ID" value="MDM7547961.1"/>
    <property type="molecule type" value="Genomic_DNA"/>
</dbReference>
<protein>
    <submittedName>
        <fullName evidence="2">Pentapeptide repeat-containing protein</fullName>
    </submittedName>
</protein>
<evidence type="ECO:0000313" key="2">
    <source>
        <dbReference type="EMBL" id="MDM7547961.1"/>
    </source>
</evidence>
<sequence length="372" mass="42764">MEKNMNNRNKESDKSIVSTYIFCSLIGISFFIALGIYTLNNLWDLGIDNDLTGYVGLIAAPPTAYLWIIRERKKELELENKEEDQYLMKVAELNRVQNEAINQFYDEKKMLAGAIAINSSIDEWKNISNTYREHRNEIFIKIEQLASVLFFKYTIEEKNSRQMTGIIKEVIEKIINIQNETKLMFDWSKYKFEILGFGTNMDEYPGLGLKYANTFIGSELLRATFLECEFTSLNLTKMTSSKSYFDKSYFTNANLEESKFIDSSFIEAFFTNAVLIKANLFDSNFFKADFERADLRGADLTKTDFTSANLTGAKMTGAIISGTYFENADITGIDLLGSELKNADFPYARIHGVEWNNSIKQKILDGHLREIY</sequence>
<organism evidence="2 3">
    <name type="scientific">Lactococcus lactis</name>
    <dbReference type="NCBI Taxonomy" id="1358"/>
    <lineage>
        <taxon>Bacteria</taxon>
        <taxon>Bacillati</taxon>
        <taxon>Bacillota</taxon>
        <taxon>Bacilli</taxon>
        <taxon>Lactobacillales</taxon>
        <taxon>Streptococcaceae</taxon>
        <taxon>Lactococcus</taxon>
    </lineage>
</organism>
<keyword evidence="1" id="KW-0472">Membrane</keyword>
<feature type="transmembrane region" description="Helical" evidence="1">
    <location>
        <begin position="51"/>
        <end position="69"/>
    </location>
</feature>
<evidence type="ECO:0000256" key="1">
    <source>
        <dbReference type="SAM" id="Phobius"/>
    </source>
</evidence>
<comment type="caution">
    <text evidence="2">The sequence shown here is derived from an EMBL/GenBank/DDBJ whole genome shotgun (WGS) entry which is preliminary data.</text>
</comment>
<dbReference type="RefSeq" id="WP_259760737.1">
    <property type="nucleotide sequence ID" value="NZ_JAUCAE010000048.1"/>
</dbReference>
<dbReference type="Pfam" id="PF00805">
    <property type="entry name" value="Pentapeptide"/>
    <property type="match status" value="2"/>
</dbReference>
<dbReference type="PANTHER" id="PTHR14136">
    <property type="entry name" value="BTB_POZ DOMAIN-CONTAINING PROTEIN KCTD9"/>
    <property type="match status" value="1"/>
</dbReference>
<name>A0AAW7J561_9LACT</name>
<dbReference type="InterPro" id="IPR001646">
    <property type="entry name" value="5peptide_repeat"/>
</dbReference>
<keyword evidence="1" id="KW-1133">Transmembrane helix</keyword>
<dbReference type="AlphaFoldDB" id="A0AAW7J561"/>
<evidence type="ECO:0000313" key="3">
    <source>
        <dbReference type="Proteomes" id="UP001240905"/>
    </source>
</evidence>
<proteinExistence type="predicted"/>
<dbReference type="Gene3D" id="2.160.20.80">
    <property type="entry name" value="E3 ubiquitin-protein ligase SopA"/>
    <property type="match status" value="1"/>
</dbReference>
<reference evidence="2" key="1">
    <citation type="submission" date="2023-06" db="EMBL/GenBank/DDBJ databases">
        <title>Draft Genome Sequences of lactic acid bacteria strains isolated from fermented milk products.</title>
        <authorList>
            <person name="Elcheninov A.G."/>
            <person name="Klyukina A."/>
            <person name="Zayulina K.S."/>
            <person name="Gavirova L.A."/>
            <person name="Shcherbakova P.A."/>
            <person name="Shestakov A.I."/>
            <person name="Kublanov I.V."/>
            <person name="Kochetkova T.V."/>
        </authorList>
    </citation>
    <scope>NUCLEOTIDE SEQUENCE</scope>
    <source>
        <strain evidence="2">TOM.142</strain>
    </source>
</reference>
<gene>
    <name evidence="2" type="ORF">QUD52_13250</name>
</gene>
<dbReference type="InterPro" id="IPR051082">
    <property type="entry name" value="Pentapeptide-BTB/POZ_domain"/>
</dbReference>